<accession>A0AAU7Q5R8</accession>
<name>A0AAU7Q5R8_9GAMM</name>
<organism evidence="1">
    <name type="scientific">Acerihabitans sp. KWT182</name>
    <dbReference type="NCBI Taxonomy" id="3157919"/>
    <lineage>
        <taxon>Bacteria</taxon>
        <taxon>Pseudomonadati</taxon>
        <taxon>Pseudomonadota</taxon>
        <taxon>Gammaproteobacteria</taxon>
        <taxon>Enterobacterales</taxon>
        <taxon>Pectobacteriaceae</taxon>
        <taxon>Acerihabitans</taxon>
    </lineage>
</organism>
<gene>
    <name evidence="1" type="ORF">ABK905_16325</name>
</gene>
<sequence length="303" mass="32834">MSNNPVVNAKTLNTHRAPFYLNMGNRSTLDECFIENSGYANPSLKSGVFGIDITDPLRSSGYLQPIAAEGYISKNNIDLVGCPTGTNKPITMGVSRYLYHGVSGANNGNADDYSFPVVTSYNNVGQKINPVLYRWDLSGNNAEEKTLYLQHMNYYRIPALAFGNDMFTFQYSEDTFTPSLIVGTTSIALVSAIGSYTLIGNVVECDIQLNTGVNLNSISGDVVIGGLPFPRATINPASNFSKVFVWALKTSAVGLGGSMTGTNVTLTKNYMQNNLSGSDILSNNANYIILTVKYTRARNTVDM</sequence>
<proteinExistence type="predicted"/>
<reference evidence="1" key="1">
    <citation type="submission" date="2024-06" db="EMBL/GenBank/DDBJ databases">
        <authorList>
            <person name="Coelho C."/>
            <person name="Bento M."/>
            <person name="Garcia E."/>
            <person name="Camelo A."/>
            <person name="Brandao I."/>
            <person name="Espirito Santo C."/>
            <person name="Trovao J."/>
            <person name="Verissimo A."/>
            <person name="Costa J."/>
            <person name="Tiago I."/>
        </authorList>
    </citation>
    <scope>NUCLEOTIDE SEQUENCE</scope>
    <source>
        <strain evidence="1">KWT182</strain>
    </source>
</reference>
<dbReference type="EMBL" id="CP157947">
    <property type="protein sequence ID" value="XBS68321.1"/>
    <property type="molecule type" value="Genomic_DNA"/>
</dbReference>
<evidence type="ECO:0000313" key="1">
    <source>
        <dbReference type="EMBL" id="XBS68321.1"/>
    </source>
</evidence>
<dbReference type="AlphaFoldDB" id="A0AAU7Q5R8"/>
<protein>
    <submittedName>
        <fullName evidence="1">Uncharacterized protein</fullName>
    </submittedName>
</protein>